<dbReference type="AlphaFoldDB" id="B9LST6"/>
<organism evidence="4 5">
    <name type="scientific">Halorubrum lacusprofundi (strain ATCC 49239 / DSM 5036 / JCM 8891 / ACAM 34)</name>
    <dbReference type="NCBI Taxonomy" id="416348"/>
    <lineage>
        <taxon>Archaea</taxon>
        <taxon>Methanobacteriati</taxon>
        <taxon>Methanobacteriota</taxon>
        <taxon>Stenosarchaea group</taxon>
        <taxon>Halobacteria</taxon>
        <taxon>Halobacteriales</taxon>
        <taxon>Haloferacaceae</taxon>
        <taxon>Halorubrum</taxon>
    </lineage>
</organism>
<dbReference type="GeneID" id="7401015"/>
<protein>
    <recommendedName>
        <fullName evidence="3">Protein-glutamine gamma-glutamyltransferase-like C-terminal domain-containing protein</fullName>
    </recommendedName>
</protein>
<evidence type="ECO:0000256" key="2">
    <source>
        <dbReference type="SAM" id="Phobius"/>
    </source>
</evidence>
<proteinExistence type="predicted"/>
<evidence type="ECO:0000256" key="1">
    <source>
        <dbReference type="SAM" id="MobiDB-lite"/>
    </source>
</evidence>
<dbReference type="HOGENOM" id="CLU_1212589_0_0_2"/>
<keyword evidence="5" id="KW-1185">Reference proteome</keyword>
<evidence type="ECO:0000259" key="3">
    <source>
        <dbReference type="Pfam" id="PF13559"/>
    </source>
</evidence>
<dbReference type="Proteomes" id="UP000000740">
    <property type="component" value="Chromosome 1"/>
</dbReference>
<keyword evidence="2" id="KW-0472">Membrane</keyword>
<reference evidence="4 5" key="1">
    <citation type="journal article" date="2016" name="Stand. Genomic Sci.">
        <title>Complete genome sequence of the Antarctic Halorubrum lacusprofundi type strain ACAM 34.</title>
        <authorList>
            <person name="Anderson I.J."/>
            <person name="DasSarma P."/>
            <person name="Lucas S."/>
            <person name="Copeland A."/>
            <person name="Lapidus A."/>
            <person name="Del Rio T.G."/>
            <person name="Tice H."/>
            <person name="Dalin E."/>
            <person name="Bruce D.C."/>
            <person name="Goodwin L."/>
            <person name="Pitluck S."/>
            <person name="Sims D."/>
            <person name="Brettin T.S."/>
            <person name="Detter J.C."/>
            <person name="Han C.S."/>
            <person name="Larimer F."/>
            <person name="Hauser L."/>
            <person name="Land M."/>
            <person name="Ivanova N."/>
            <person name="Richardson P."/>
            <person name="Cavicchioli R."/>
            <person name="DasSarma S."/>
            <person name="Woese C.R."/>
            <person name="Kyrpides N.C."/>
        </authorList>
    </citation>
    <scope>NUCLEOTIDE SEQUENCE [LARGE SCALE GENOMIC DNA]</scope>
    <source>
        <strain evidence="5">ATCC 49239 / DSM 5036 / JCM 8891 / ACAM 34</strain>
    </source>
</reference>
<keyword evidence="2" id="KW-1133">Transmembrane helix</keyword>
<feature type="domain" description="Protein-glutamine gamma-glutamyltransferase-like C-terminal" evidence="3">
    <location>
        <begin position="156"/>
        <end position="216"/>
    </location>
</feature>
<gene>
    <name evidence="4" type="ordered locus">Hlac_0398</name>
</gene>
<dbReference type="RefSeq" id="WP_012659639.1">
    <property type="nucleotide sequence ID" value="NC_012029.1"/>
</dbReference>
<name>B9LST6_HALLT</name>
<feature type="compositionally biased region" description="Gly residues" evidence="1">
    <location>
        <begin position="60"/>
        <end position="73"/>
    </location>
</feature>
<keyword evidence="2" id="KW-0812">Transmembrane</keyword>
<feature type="transmembrane region" description="Helical" evidence="2">
    <location>
        <begin position="98"/>
        <end position="118"/>
    </location>
</feature>
<evidence type="ECO:0000313" key="5">
    <source>
        <dbReference type="Proteomes" id="UP000000740"/>
    </source>
</evidence>
<sequence>MNRSQLLPALIALLAITSLSVASTTLETSLTTDPDEEINPNWESLPIGQDDAAAIQESIEGGGGESDGGGGSGSTDATGSATDDRSLFDRLIALLSRLFRLLLPIAAVLAVAALAYRYRDLLADLFGRDSRTTPATESRPTAERWPGTTPEHDVDRAWVELIRRLNPNRPETTTPDECRALARVRGVDRDAVESIVSAFEHVHYGGRSVDAEADRARDGLRALEDDVK</sequence>
<dbReference type="KEGG" id="hla:Hlac_0398"/>
<accession>B9LST6</accession>
<evidence type="ECO:0000313" key="4">
    <source>
        <dbReference type="EMBL" id="ACM56001.1"/>
    </source>
</evidence>
<feature type="region of interest" description="Disordered" evidence="1">
    <location>
        <begin position="130"/>
        <end position="150"/>
    </location>
</feature>
<dbReference type="Pfam" id="PF13559">
    <property type="entry name" value="DUF4129"/>
    <property type="match status" value="1"/>
</dbReference>
<dbReference type="InterPro" id="IPR025403">
    <property type="entry name" value="TgpA-like_C"/>
</dbReference>
<dbReference type="EMBL" id="CP001365">
    <property type="protein sequence ID" value="ACM56001.1"/>
    <property type="molecule type" value="Genomic_DNA"/>
</dbReference>
<feature type="region of interest" description="Disordered" evidence="1">
    <location>
        <begin position="59"/>
        <end position="81"/>
    </location>
</feature>
<dbReference type="eggNOG" id="arCOG02170">
    <property type="taxonomic scope" value="Archaea"/>
</dbReference>